<evidence type="ECO:0000256" key="8">
    <source>
        <dbReference type="PROSITE-ProRule" id="PRU00042"/>
    </source>
</evidence>
<feature type="region of interest" description="Disordered" evidence="9">
    <location>
        <begin position="1"/>
        <end position="33"/>
    </location>
</feature>
<comment type="caution">
    <text evidence="11">The sequence shown here is derived from an EMBL/GenBank/DDBJ whole genome shotgun (WGS) entry which is preliminary data.</text>
</comment>
<dbReference type="Gene3D" id="3.30.160.60">
    <property type="entry name" value="Classic Zinc Finger"/>
    <property type="match status" value="2"/>
</dbReference>
<sequence length="449" mass="49048">MQKSNQIIFPQQSQNGNAHQGHPSPPTVSSTQHHYATINSPIKVPQVSSSTGGPDSTFTVPDDVGMGFEGGVRVLQSLGNCSFDFARSPEVTHNIPRPNLIPFTEPYAEGGSMHPGTRLKALQTTSVRKHPAIKPTSSTSEGSKAFECTVCGKGLARKDKLTIHMRIHTGEKPYVCEVCNKAFARRDKLVLHMNKLKHITPSNIAPLALKLDDVKPQLTKQEDTKPTFAALQNTNLVHTSAASAAVAAATAGMVVSWSCELCGRLFATRDEWSAHAKSHLPDTKLLQDKMQQATQHQVKYLVLNFVSKDHSIINSRVNCYNYLCLFFQQQEKVHLSNQEKLQLLHHHNQNQQILNGHGIATASVSTATVVNEGGGGGGGGAYFTHGHTHYAPERQHTHAHHLCLMCRQEFAGKAEFMFHVRGHFEGKVSDIAAADVLARSLVDNSGLCT</sequence>
<feature type="domain" description="C2H2-type" evidence="10">
    <location>
        <begin position="146"/>
        <end position="173"/>
    </location>
</feature>
<dbReference type="GO" id="GO:0005634">
    <property type="term" value="C:nucleus"/>
    <property type="evidence" value="ECO:0007669"/>
    <property type="project" value="UniProtKB-SubCell"/>
</dbReference>
<dbReference type="GO" id="GO:0000978">
    <property type="term" value="F:RNA polymerase II cis-regulatory region sequence-specific DNA binding"/>
    <property type="evidence" value="ECO:0007669"/>
    <property type="project" value="TreeGrafter"/>
</dbReference>
<proteinExistence type="predicted"/>
<keyword evidence="6" id="KW-0238">DNA-binding</keyword>
<keyword evidence="7" id="KW-0539">Nucleus</keyword>
<evidence type="ECO:0000313" key="11">
    <source>
        <dbReference type="EMBL" id="KAF9423077.1"/>
    </source>
</evidence>
<dbReference type="InterPro" id="IPR013087">
    <property type="entry name" value="Znf_C2H2_type"/>
</dbReference>
<evidence type="ECO:0000256" key="5">
    <source>
        <dbReference type="ARBA" id="ARBA00022833"/>
    </source>
</evidence>
<comment type="subcellular location">
    <subcellularLocation>
        <location evidence="1">Nucleus</location>
    </subcellularLocation>
</comment>
<keyword evidence="4 8" id="KW-0863">Zinc-finger</keyword>
<evidence type="ECO:0000256" key="1">
    <source>
        <dbReference type="ARBA" id="ARBA00004123"/>
    </source>
</evidence>
<accession>A0A835GU67</accession>
<evidence type="ECO:0000256" key="9">
    <source>
        <dbReference type="SAM" id="MobiDB-lite"/>
    </source>
</evidence>
<keyword evidence="5" id="KW-0862">Zinc</keyword>
<dbReference type="InterPro" id="IPR036236">
    <property type="entry name" value="Znf_C2H2_sf"/>
</dbReference>
<keyword evidence="12" id="KW-1185">Reference proteome</keyword>
<dbReference type="SMART" id="SM00355">
    <property type="entry name" value="ZnF_C2H2"/>
    <property type="match status" value="4"/>
</dbReference>
<dbReference type="Proteomes" id="UP000648187">
    <property type="component" value="Unassembled WGS sequence"/>
</dbReference>
<organism evidence="11 12">
    <name type="scientific">Spodoptera exigua</name>
    <name type="common">Beet armyworm</name>
    <name type="synonym">Noctua fulgens</name>
    <dbReference type="NCBI Taxonomy" id="7107"/>
    <lineage>
        <taxon>Eukaryota</taxon>
        <taxon>Metazoa</taxon>
        <taxon>Ecdysozoa</taxon>
        <taxon>Arthropoda</taxon>
        <taxon>Hexapoda</taxon>
        <taxon>Insecta</taxon>
        <taxon>Pterygota</taxon>
        <taxon>Neoptera</taxon>
        <taxon>Endopterygota</taxon>
        <taxon>Lepidoptera</taxon>
        <taxon>Glossata</taxon>
        <taxon>Ditrysia</taxon>
        <taxon>Noctuoidea</taxon>
        <taxon>Noctuidae</taxon>
        <taxon>Amphipyrinae</taxon>
        <taxon>Spodoptera</taxon>
    </lineage>
</organism>
<evidence type="ECO:0000256" key="4">
    <source>
        <dbReference type="ARBA" id="ARBA00022771"/>
    </source>
</evidence>
<evidence type="ECO:0000256" key="6">
    <source>
        <dbReference type="ARBA" id="ARBA00023125"/>
    </source>
</evidence>
<feature type="compositionally biased region" description="Polar residues" evidence="9">
    <location>
        <begin position="1"/>
        <end position="18"/>
    </location>
</feature>
<evidence type="ECO:0000313" key="12">
    <source>
        <dbReference type="Proteomes" id="UP000648187"/>
    </source>
</evidence>
<feature type="domain" description="C2H2-type" evidence="10">
    <location>
        <begin position="174"/>
        <end position="198"/>
    </location>
</feature>
<dbReference type="InterPro" id="IPR050589">
    <property type="entry name" value="Ikaros_C2H2-ZF"/>
</dbReference>
<dbReference type="AlphaFoldDB" id="A0A835GU67"/>
<gene>
    <name evidence="11" type="ORF">HW555_001381</name>
</gene>
<dbReference type="SUPFAM" id="SSF57667">
    <property type="entry name" value="beta-beta-alpha zinc fingers"/>
    <property type="match status" value="1"/>
</dbReference>
<dbReference type="FunFam" id="3.30.160.60:FF:000065">
    <property type="entry name" value="B-cell CLL/lymphoma 6, member B"/>
    <property type="match status" value="1"/>
</dbReference>
<keyword evidence="2" id="KW-0479">Metal-binding</keyword>
<reference evidence="11" key="1">
    <citation type="submission" date="2020-08" db="EMBL/GenBank/DDBJ databases">
        <title>Spodoptera exigua strain:BAW_Kor-Di-RS1 Genome sequencing and assembly.</title>
        <authorList>
            <person name="Kim J."/>
            <person name="Nam H.Y."/>
            <person name="Kwon M."/>
            <person name="Choi J.H."/>
            <person name="Cho S.R."/>
            <person name="Kim G.-H."/>
        </authorList>
    </citation>
    <scope>NUCLEOTIDE SEQUENCE</scope>
    <source>
        <strain evidence="11">BAW_Kor-Di-RS1</strain>
        <tissue evidence="11">Whole-body</tissue>
    </source>
</reference>
<dbReference type="GO" id="GO:0008270">
    <property type="term" value="F:zinc ion binding"/>
    <property type="evidence" value="ECO:0007669"/>
    <property type="project" value="UniProtKB-KW"/>
</dbReference>
<dbReference type="EMBL" id="JACKWZ010000011">
    <property type="protein sequence ID" value="KAF9423077.1"/>
    <property type="molecule type" value="Genomic_DNA"/>
</dbReference>
<evidence type="ECO:0000259" key="10">
    <source>
        <dbReference type="PROSITE" id="PS50157"/>
    </source>
</evidence>
<name>A0A835GU67_SPOEX</name>
<evidence type="ECO:0000256" key="3">
    <source>
        <dbReference type="ARBA" id="ARBA00022737"/>
    </source>
</evidence>
<dbReference type="GO" id="GO:0006357">
    <property type="term" value="P:regulation of transcription by RNA polymerase II"/>
    <property type="evidence" value="ECO:0007669"/>
    <property type="project" value="TreeGrafter"/>
</dbReference>
<protein>
    <recommendedName>
        <fullName evidence="10">C2H2-type domain-containing protein</fullName>
    </recommendedName>
</protein>
<dbReference type="PROSITE" id="PS00028">
    <property type="entry name" value="ZINC_FINGER_C2H2_1"/>
    <property type="match status" value="4"/>
</dbReference>
<evidence type="ECO:0000256" key="7">
    <source>
        <dbReference type="ARBA" id="ARBA00023242"/>
    </source>
</evidence>
<dbReference type="FunFam" id="3.30.160.60:FF:000765">
    <property type="entry name" value="Zinc finger 45-like"/>
    <property type="match status" value="1"/>
</dbReference>
<dbReference type="PANTHER" id="PTHR24404">
    <property type="entry name" value="ZINC FINGER PROTEIN"/>
    <property type="match status" value="1"/>
</dbReference>
<dbReference type="GO" id="GO:0003700">
    <property type="term" value="F:DNA-binding transcription factor activity"/>
    <property type="evidence" value="ECO:0007669"/>
    <property type="project" value="TreeGrafter"/>
</dbReference>
<dbReference type="PANTHER" id="PTHR24404:SF114">
    <property type="entry name" value="KLUMPFUSS, ISOFORM B-RELATED"/>
    <property type="match status" value="1"/>
</dbReference>
<evidence type="ECO:0000256" key="2">
    <source>
        <dbReference type="ARBA" id="ARBA00022723"/>
    </source>
</evidence>
<dbReference type="PROSITE" id="PS50157">
    <property type="entry name" value="ZINC_FINGER_C2H2_2"/>
    <property type="match status" value="3"/>
</dbReference>
<feature type="domain" description="C2H2-type" evidence="10">
    <location>
        <begin position="257"/>
        <end position="284"/>
    </location>
</feature>
<keyword evidence="3" id="KW-0677">Repeat</keyword>
<dbReference type="Pfam" id="PF00096">
    <property type="entry name" value="zf-C2H2"/>
    <property type="match status" value="2"/>
</dbReference>
<dbReference type="Pfam" id="PF12874">
    <property type="entry name" value="zf-met"/>
    <property type="match status" value="1"/>
</dbReference>